<proteinExistence type="inferred from homology"/>
<evidence type="ECO:0000256" key="9">
    <source>
        <dbReference type="ARBA" id="ARBA00023002"/>
    </source>
</evidence>
<comment type="similarity">
    <text evidence="4">Belongs to the intradiol ring-cleavage dioxygenase family.</text>
</comment>
<accession>A0A024HF40</accession>
<evidence type="ECO:0000256" key="7">
    <source>
        <dbReference type="ARBA" id="ARBA00022797"/>
    </source>
</evidence>
<reference evidence="13 14" key="2">
    <citation type="submission" date="2014-05" db="EMBL/GenBank/DDBJ databases">
        <title>Genome sequence of the 3-chlorobenzoate degrading bacterium Pseudomonas knackmussii B13 shows multiple evidence for horizontal gene transfer.</title>
        <authorList>
            <person name="Miyazaki R."/>
            <person name="Bertelli C."/>
            <person name="Falquet L."/>
            <person name="Robinson-Rechavi M."/>
            <person name="Gharib W."/>
            <person name="Roy S."/>
            <person name="Van der Meer J.R."/>
        </authorList>
    </citation>
    <scope>NUCLEOTIDE SEQUENCE [LARGE SCALE GENOMIC DNA]</scope>
    <source>
        <strain evidence="13 14">B13</strain>
    </source>
</reference>
<dbReference type="PROSITE" id="PS00083">
    <property type="entry name" value="INTRADIOL_DIOXYGENAS"/>
    <property type="match status" value="1"/>
</dbReference>
<evidence type="ECO:0000256" key="4">
    <source>
        <dbReference type="ARBA" id="ARBA00007825"/>
    </source>
</evidence>
<protein>
    <recommendedName>
        <fullName evidence="5">catechol 1,2-dioxygenase</fullName>
        <ecNumber evidence="5">1.13.11.1</ecNumber>
    </recommendedName>
</protein>
<reference evidence="13 14" key="1">
    <citation type="submission" date="2013-03" db="EMBL/GenBank/DDBJ databases">
        <authorList>
            <person name="Linke B."/>
        </authorList>
    </citation>
    <scope>NUCLEOTIDE SEQUENCE [LARGE SCALE GENOMIC DNA]</scope>
    <source>
        <strain evidence="13 14">B13</strain>
    </source>
</reference>
<dbReference type="SUPFAM" id="SSF49482">
    <property type="entry name" value="Aromatic compound dioxygenase"/>
    <property type="match status" value="2"/>
</dbReference>
<evidence type="ECO:0000256" key="2">
    <source>
        <dbReference type="ARBA" id="ARBA00001965"/>
    </source>
</evidence>
<dbReference type="GO" id="GO:0042952">
    <property type="term" value="P:beta-ketoadipate pathway"/>
    <property type="evidence" value="ECO:0007669"/>
    <property type="project" value="UniProtKB-UniPathway"/>
</dbReference>
<evidence type="ECO:0000256" key="5">
    <source>
        <dbReference type="ARBA" id="ARBA00013118"/>
    </source>
</evidence>
<dbReference type="InterPro" id="IPR000627">
    <property type="entry name" value="Intradiol_dOase_C"/>
</dbReference>
<feature type="domain" description="Intradiol ring-cleavage dioxygenases" evidence="12">
    <location>
        <begin position="135"/>
        <end position="163"/>
    </location>
</feature>
<dbReference type="AlphaFoldDB" id="A0A024HF40"/>
<keyword evidence="6" id="KW-0479">Metal-binding</keyword>
<gene>
    <name evidence="13" type="primary">cata1</name>
    <name evidence="13" type="ORF">PKB_1739</name>
</gene>
<dbReference type="Pfam" id="PF04444">
    <property type="entry name" value="Dioxygenase_N"/>
    <property type="match status" value="1"/>
</dbReference>
<dbReference type="InterPro" id="IPR012801">
    <property type="entry name" value="Cchol_dOase_prob"/>
</dbReference>
<dbReference type="Gene3D" id="2.60.130.10">
    <property type="entry name" value="Aromatic compound dioxygenase"/>
    <property type="match status" value="2"/>
</dbReference>
<keyword evidence="7" id="KW-0058">Aromatic hydrocarbons catabolism</keyword>
<dbReference type="PANTHER" id="PTHR33711">
    <property type="entry name" value="DIOXYGENASE, PUTATIVE (AFU_ORTHOLOGUE AFUA_2G02910)-RELATED"/>
    <property type="match status" value="1"/>
</dbReference>
<dbReference type="PATRIC" id="fig|1301098.3.peg.1733"/>
<dbReference type="InterPro" id="IPR015889">
    <property type="entry name" value="Intradiol_dOase_core"/>
</dbReference>
<comment type="catalytic activity">
    <reaction evidence="1">
        <text>catechol + O2 = cis,cis-muconate + 2 H(+)</text>
        <dbReference type="Rhea" id="RHEA:23852"/>
        <dbReference type="ChEBI" id="CHEBI:15378"/>
        <dbReference type="ChEBI" id="CHEBI:15379"/>
        <dbReference type="ChEBI" id="CHEBI:18135"/>
        <dbReference type="ChEBI" id="CHEBI:32379"/>
        <dbReference type="EC" id="1.13.11.1"/>
    </reaction>
</comment>
<evidence type="ECO:0000256" key="11">
    <source>
        <dbReference type="SAM" id="MobiDB-lite"/>
    </source>
</evidence>
<dbReference type="EC" id="1.13.11.1" evidence="5"/>
<evidence type="ECO:0000256" key="3">
    <source>
        <dbReference type="ARBA" id="ARBA00004957"/>
    </source>
</evidence>
<feature type="region of interest" description="Disordered" evidence="11">
    <location>
        <begin position="351"/>
        <end position="371"/>
    </location>
</feature>
<organism evidence="13 14">
    <name type="scientific">Pseudomonas knackmussii (strain DSM 6978 / CCUG 54928 / LMG 23759 / B13)</name>
    <dbReference type="NCBI Taxonomy" id="1301098"/>
    <lineage>
        <taxon>Bacteria</taxon>
        <taxon>Pseudomonadati</taxon>
        <taxon>Pseudomonadota</taxon>
        <taxon>Gammaproteobacteria</taxon>
        <taxon>Pseudomonadales</taxon>
        <taxon>Pseudomonadaceae</taxon>
        <taxon>Pseudomonas</taxon>
    </lineage>
</organism>
<keyword evidence="14" id="KW-1185">Reference proteome</keyword>
<dbReference type="OrthoDB" id="9800887at2"/>
<dbReference type="GO" id="GO:0019614">
    <property type="term" value="P:catechol-containing compound catabolic process"/>
    <property type="evidence" value="ECO:0007669"/>
    <property type="project" value="InterPro"/>
</dbReference>
<dbReference type="InterPro" id="IPR007535">
    <property type="entry name" value="Catechol_dOase_N"/>
</dbReference>
<evidence type="ECO:0000256" key="10">
    <source>
        <dbReference type="ARBA" id="ARBA00023004"/>
    </source>
</evidence>
<dbReference type="NCBIfam" id="TIGR02439">
    <property type="entry name" value="catechol_proteo"/>
    <property type="match status" value="1"/>
</dbReference>
<dbReference type="CDD" id="cd03460">
    <property type="entry name" value="1_2-CTD"/>
    <property type="match status" value="1"/>
</dbReference>
<sequence length="371" mass="40982">MPLSISRTAEIQTFFQEAAGFGNEHGNPRMKQIVLRVLQDTAKLIEDLEITDDEFWTAVDYLNRLGGRGEAGLLVAGLGIEHFLDLLSDAKDAEVGKTGGTPRTIEGPLYVAGAPLSKGEARLDDGRDPGTPMFLEGRVLDLDGKPIAGAIVDVWHANTKGLYSYFDQSQSAYNLRRRIVTDAQGRYRARSIVPSGYGCPADGPTQECLDRLGRHGQRPAHIHFFISAPGYRHLTTQINLSGDQYLWDDFAYATRDGLVGEVNFVEDASGRHAELEFSFQLQKATSADDEQRSPAPGYRHLTTQINLSGDQYLWDDFAYATRDGLVGEVNFVEDASGRHAELEFSFQLQKATSADDEQRSQRPRALQVQGA</sequence>
<dbReference type="eggNOG" id="COG3485">
    <property type="taxonomic scope" value="Bacteria"/>
</dbReference>
<dbReference type="HOGENOM" id="CLU_046727_0_0_6"/>
<evidence type="ECO:0000313" key="13">
    <source>
        <dbReference type="EMBL" id="CDF83097.1"/>
    </source>
</evidence>
<evidence type="ECO:0000256" key="8">
    <source>
        <dbReference type="ARBA" id="ARBA00022964"/>
    </source>
</evidence>
<comment type="pathway">
    <text evidence="3">Aromatic compound metabolism; beta-ketoadipate pathway; 5-oxo-4,5-dihydro-2-furylacetate from catechol: step 1/3.</text>
</comment>
<dbReference type="Proteomes" id="UP000025241">
    <property type="component" value="Chromosome I"/>
</dbReference>
<dbReference type="GO" id="GO:0008199">
    <property type="term" value="F:ferric iron binding"/>
    <property type="evidence" value="ECO:0007669"/>
    <property type="project" value="InterPro"/>
</dbReference>
<dbReference type="KEGG" id="pkc:PKB_1739"/>
<evidence type="ECO:0000259" key="12">
    <source>
        <dbReference type="PROSITE" id="PS00083"/>
    </source>
</evidence>
<dbReference type="STRING" id="1301098.PKB_1739"/>
<keyword evidence="9 13" id="KW-0560">Oxidoreductase</keyword>
<name>A0A024HF40_PSEKB</name>
<dbReference type="Pfam" id="PF00775">
    <property type="entry name" value="Dioxygenase_C"/>
    <property type="match status" value="2"/>
</dbReference>
<evidence type="ECO:0000256" key="6">
    <source>
        <dbReference type="ARBA" id="ARBA00022723"/>
    </source>
</evidence>
<comment type="cofactor">
    <cofactor evidence="2">
        <name>Fe(3+)</name>
        <dbReference type="ChEBI" id="CHEBI:29034"/>
    </cofactor>
</comment>
<dbReference type="PANTHER" id="PTHR33711:SF7">
    <property type="entry name" value="INTRADIOL RING-CLEAVAGE DIOXYGENASES DOMAIN-CONTAINING PROTEIN-RELATED"/>
    <property type="match status" value="1"/>
</dbReference>
<dbReference type="EMBL" id="HG322950">
    <property type="protein sequence ID" value="CDF83097.1"/>
    <property type="molecule type" value="Genomic_DNA"/>
</dbReference>
<dbReference type="UniPathway" id="UPA00157">
    <property type="reaction ID" value="UER00258"/>
</dbReference>
<dbReference type="GO" id="GO:0018576">
    <property type="term" value="F:catechol 1,2-dioxygenase activity"/>
    <property type="evidence" value="ECO:0007669"/>
    <property type="project" value="UniProtKB-EC"/>
</dbReference>
<evidence type="ECO:0000256" key="1">
    <source>
        <dbReference type="ARBA" id="ARBA00001312"/>
    </source>
</evidence>
<keyword evidence="8 13" id="KW-0223">Dioxygenase</keyword>
<dbReference type="InterPro" id="IPR050770">
    <property type="entry name" value="Intradiol_RC_Dioxygenase"/>
</dbReference>
<keyword evidence="10" id="KW-0408">Iron</keyword>
<evidence type="ECO:0000313" key="14">
    <source>
        <dbReference type="Proteomes" id="UP000025241"/>
    </source>
</evidence>